<feature type="chain" id="PRO_5024390860" description="Outer membrane protein beta-barrel domain-containing protein" evidence="1">
    <location>
        <begin position="21"/>
        <end position="187"/>
    </location>
</feature>
<evidence type="ECO:0000256" key="1">
    <source>
        <dbReference type="SAM" id="SignalP"/>
    </source>
</evidence>
<dbReference type="OrthoDB" id="942200at2"/>
<reference evidence="2 3" key="1">
    <citation type="journal article" date="2017" name="Int. J. Syst. Evol. Microbiol.">
        <title>Maripseudobacter aurantiacus gen. nov., sp. nov., a novel member of the family Flavobacteriaceae isolated from a sedimentation basin.</title>
        <authorList>
            <person name="Chen C."/>
            <person name="Su Y."/>
            <person name="Tao T."/>
            <person name="Fu G."/>
            <person name="Zhang C."/>
            <person name="Sun C."/>
            <person name="Zhang X."/>
            <person name="Wu M."/>
        </authorList>
    </citation>
    <scope>NUCLEOTIDE SEQUENCE [LARGE SCALE GENOMIC DNA]</scope>
    <source>
        <strain evidence="3">CDA4</strain>
    </source>
</reference>
<dbReference type="Proteomes" id="UP000308382">
    <property type="component" value="Unassembled WGS sequence"/>
</dbReference>
<sequence length="187" mass="20587">MKKHLISFLILSFIIQSSHAQFVKEKSISAQIGFVSSMAFNSAEDTSNNGFFTQGELILKLTSWAELRPYAGLVWTGTQGYDFDGNPTYEKSETKALMLGGKARLRAPIPWFAPYIELGAGTSIGKFDTFTLFTDIEKGGIIPHIPISFGVELGKRNNVDLGLAFYSQPTVEQMVGIFAFGLSFPIK</sequence>
<keyword evidence="3" id="KW-1185">Reference proteome</keyword>
<evidence type="ECO:0000313" key="3">
    <source>
        <dbReference type="Proteomes" id="UP000308382"/>
    </source>
</evidence>
<protein>
    <recommendedName>
        <fullName evidence="4">Outer membrane protein beta-barrel domain-containing protein</fullName>
    </recommendedName>
</protein>
<evidence type="ECO:0000313" key="2">
    <source>
        <dbReference type="EMBL" id="TLF40231.1"/>
    </source>
</evidence>
<name>A0A5R8LSL7_9FLAO</name>
<keyword evidence="1" id="KW-0732">Signal</keyword>
<evidence type="ECO:0008006" key="4">
    <source>
        <dbReference type="Google" id="ProtNLM"/>
    </source>
</evidence>
<dbReference type="EMBL" id="VBUK01000017">
    <property type="protein sequence ID" value="TLF40231.1"/>
    <property type="molecule type" value="Genomic_DNA"/>
</dbReference>
<feature type="signal peptide" evidence="1">
    <location>
        <begin position="1"/>
        <end position="20"/>
    </location>
</feature>
<proteinExistence type="predicted"/>
<dbReference type="AlphaFoldDB" id="A0A5R8LSL7"/>
<dbReference type="RefSeq" id="WP_138259763.1">
    <property type="nucleotide sequence ID" value="NZ_VBUK01000017.1"/>
</dbReference>
<comment type="caution">
    <text evidence="2">The sequence shown here is derived from an EMBL/GenBank/DDBJ whole genome shotgun (WGS) entry which is preliminary data.</text>
</comment>
<accession>A0A5R8LSL7</accession>
<organism evidence="2 3">
    <name type="scientific">Maribacter aurantiacus</name>
    <dbReference type="NCBI Taxonomy" id="1882343"/>
    <lineage>
        <taxon>Bacteria</taxon>
        <taxon>Pseudomonadati</taxon>
        <taxon>Bacteroidota</taxon>
        <taxon>Flavobacteriia</taxon>
        <taxon>Flavobacteriales</taxon>
        <taxon>Flavobacteriaceae</taxon>
        <taxon>Maribacter</taxon>
    </lineage>
</organism>
<gene>
    <name evidence="2" type="ORF">FEK29_17670</name>
</gene>